<dbReference type="AlphaFoldDB" id="A0A131YTK5"/>
<dbReference type="SUPFAM" id="SSF50814">
    <property type="entry name" value="Lipocalins"/>
    <property type="match status" value="1"/>
</dbReference>
<accession>A0A131YTK5</accession>
<dbReference type="InterPro" id="IPR012674">
    <property type="entry name" value="Calycin"/>
</dbReference>
<feature type="signal peptide" evidence="1">
    <location>
        <begin position="1"/>
        <end position="21"/>
    </location>
</feature>
<name>A0A131YTK5_RHIAP</name>
<evidence type="ECO:0000313" key="2">
    <source>
        <dbReference type="EMBL" id="JAP81241.1"/>
    </source>
</evidence>
<evidence type="ECO:0000256" key="1">
    <source>
        <dbReference type="SAM" id="SignalP"/>
    </source>
</evidence>
<dbReference type="EMBL" id="GEDV01007316">
    <property type="protein sequence ID" value="JAP81241.1"/>
    <property type="molecule type" value="Transcribed_RNA"/>
</dbReference>
<sequence>MHSFFLLPVLLFSKTSFGCKAKTSTQTSKTNLTELVEALNTTQKVWLKWRSYAVEDVTCLYYAKISLKNNSYLFDEWYNKGYQKKKLYMSAKLQQAADGAEMLVKSRNSKGPKTKRYLFEYWNREEKCGIFKQSDGCEQYVWGSLVRTKVKACDCAYERICDKRHHYKVYKFTCGI</sequence>
<proteinExistence type="predicted"/>
<protein>
    <submittedName>
        <fullName evidence="2">Lipocalin</fullName>
    </submittedName>
</protein>
<dbReference type="Gene3D" id="2.40.128.20">
    <property type="match status" value="1"/>
</dbReference>
<feature type="chain" id="PRO_5007285956" evidence="1">
    <location>
        <begin position="22"/>
        <end position="176"/>
    </location>
</feature>
<reference evidence="2" key="1">
    <citation type="journal article" date="2016" name="Ticks Tick Borne Dis.">
        <title>De novo assembly and annotation of the salivary gland transcriptome of Rhipicephalus appendiculatus male and female ticks during blood feeding.</title>
        <authorList>
            <person name="de Castro M.H."/>
            <person name="de Klerk D."/>
            <person name="Pienaar R."/>
            <person name="Latif A.A."/>
            <person name="Rees D.J."/>
            <person name="Mans B.J."/>
        </authorList>
    </citation>
    <scope>NUCLEOTIDE SEQUENCE</scope>
    <source>
        <tissue evidence="2">Salivary glands</tissue>
    </source>
</reference>
<organism evidence="2">
    <name type="scientific">Rhipicephalus appendiculatus</name>
    <name type="common">Brown ear tick</name>
    <dbReference type="NCBI Taxonomy" id="34631"/>
    <lineage>
        <taxon>Eukaryota</taxon>
        <taxon>Metazoa</taxon>
        <taxon>Ecdysozoa</taxon>
        <taxon>Arthropoda</taxon>
        <taxon>Chelicerata</taxon>
        <taxon>Arachnida</taxon>
        <taxon>Acari</taxon>
        <taxon>Parasitiformes</taxon>
        <taxon>Ixodida</taxon>
        <taxon>Ixodoidea</taxon>
        <taxon>Ixodidae</taxon>
        <taxon>Rhipicephalinae</taxon>
        <taxon>Rhipicephalus</taxon>
        <taxon>Rhipicephalus</taxon>
    </lineage>
</organism>
<keyword evidence="1" id="KW-0732">Signal</keyword>